<dbReference type="Pfam" id="PF00005">
    <property type="entry name" value="ABC_tran"/>
    <property type="match status" value="1"/>
</dbReference>
<evidence type="ECO:0000256" key="10">
    <source>
        <dbReference type="SAM" id="Phobius"/>
    </source>
</evidence>
<dbReference type="GO" id="GO:0005524">
    <property type="term" value="F:ATP binding"/>
    <property type="evidence" value="ECO:0007669"/>
    <property type="project" value="UniProtKB-KW"/>
</dbReference>
<evidence type="ECO:0000256" key="4">
    <source>
        <dbReference type="ARBA" id="ARBA00022692"/>
    </source>
</evidence>
<dbReference type="PROSITE" id="PS00211">
    <property type="entry name" value="ABC_TRANSPORTER_1"/>
    <property type="match status" value="1"/>
</dbReference>
<gene>
    <name evidence="13" type="ORF">GCM10011289_22450</name>
</gene>
<dbReference type="PROSITE" id="PS50929">
    <property type="entry name" value="ABC_TM1F"/>
    <property type="match status" value="1"/>
</dbReference>
<feature type="transmembrane region" description="Helical" evidence="10">
    <location>
        <begin position="55"/>
        <end position="78"/>
    </location>
</feature>
<feature type="transmembrane region" description="Helical" evidence="10">
    <location>
        <begin position="139"/>
        <end position="162"/>
    </location>
</feature>
<protein>
    <submittedName>
        <fullName evidence="13">HlyB/MsbA family ABC transporter</fullName>
    </submittedName>
</protein>
<dbReference type="InterPro" id="IPR039421">
    <property type="entry name" value="Type_1_exporter"/>
</dbReference>
<dbReference type="PROSITE" id="PS50893">
    <property type="entry name" value="ABC_TRANSPORTER_2"/>
    <property type="match status" value="1"/>
</dbReference>
<dbReference type="Gene3D" id="3.40.50.300">
    <property type="entry name" value="P-loop containing nucleotide triphosphate hydrolases"/>
    <property type="match status" value="1"/>
</dbReference>
<accession>A0A918UAS7</accession>
<dbReference type="InterPro" id="IPR003593">
    <property type="entry name" value="AAA+_ATPase"/>
</dbReference>
<evidence type="ECO:0000259" key="11">
    <source>
        <dbReference type="PROSITE" id="PS50893"/>
    </source>
</evidence>
<feature type="transmembrane region" description="Helical" evidence="10">
    <location>
        <begin position="25"/>
        <end position="49"/>
    </location>
</feature>
<proteinExistence type="predicted"/>
<dbReference type="Pfam" id="PF00664">
    <property type="entry name" value="ABC_membrane"/>
    <property type="match status" value="1"/>
</dbReference>
<feature type="domain" description="ABC transporter" evidence="11">
    <location>
        <begin position="342"/>
        <end position="575"/>
    </location>
</feature>
<dbReference type="AlphaFoldDB" id="A0A918UAS7"/>
<keyword evidence="7 10" id="KW-1133">Transmembrane helix</keyword>
<dbReference type="GO" id="GO:0005886">
    <property type="term" value="C:plasma membrane"/>
    <property type="evidence" value="ECO:0007669"/>
    <property type="project" value="UniProtKB-SubCell"/>
</dbReference>
<reference evidence="13" key="2">
    <citation type="submission" date="2020-09" db="EMBL/GenBank/DDBJ databases">
        <authorList>
            <person name="Sun Q."/>
            <person name="Kim S."/>
        </authorList>
    </citation>
    <scope>NUCLEOTIDE SEQUENCE</scope>
    <source>
        <strain evidence="13">KCTC 32182</strain>
    </source>
</reference>
<dbReference type="Proteomes" id="UP000645257">
    <property type="component" value="Unassembled WGS sequence"/>
</dbReference>
<evidence type="ECO:0000313" key="14">
    <source>
        <dbReference type="Proteomes" id="UP000645257"/>
    </source>
</evidence>
<dbReference type="GO" id="GO:0034040">
    <property type="term" value="F:ATPase-coupled lipid transmembrane transporter activity"/>
    <property type="evidence" value="ECO:0007669"/>
    <property type="project" value="TreeGrafter"/>
</dbReference>
<comment type="subcellular location">
    <subcellularLocation>
        <location evidence="1">Cell membrane</location>
        <topology evidence="1">Multi-pass membrane protein</topology>
    </subcellularLocation>
</comment>
<reference evidence="13" key="1">
    <citation type="journal article" date="2014" name="Int. J. Syst. Evol. Microbiol.">
        <title>Complete genome sequence of Corynebacterium casei LMG S-19264T (=DSM 44701T), isolated from a smear-ripened cheese.</title>
        <authorList>
            <consortium name="US DOE Joint Genome Institute (JGI-PGF)"/>
            <person name="Walter F."/>
            <person name="Albersmeier A."/>
            <person name="Kalinowski J."/>
            <person name="Ruckert C."/>
        </authorList>
    </citation>
    <scope>NUCLEOTIDE SEQUENCE</scope>
    <source>
        <strain evidence="13">KCTC 32182</strain>
    </source>
</reference>
<feature type="transmembrane region" description="Helical" evidence="10">
    <location>
        <begin position="284"/>
        <end position="307"/>
    </location>
</feature>
<evidence type="ECO:0000256" key="1">
    <source>
        <dbReference type="ARBA" id="ARBA00004651"/>
    </source>
</evidence>
<keyword evidence="9 10" id="KW-0472">Membrane</keyword>
<dbReference type="RefSeq" id="WP_189534314.1">
    <property type="nucleotide sequence ID" value="NZ_BMYX01000012.1"/>
</dbReference>
<dbReference type="FunFam" id="3.40.50.300:FF:000221">
    <property type="entry name" value="Multidrug ABC transporter ATP-binding protein"/>
    <property type="match status" value="1"/>
</dbReference>
<dbReference type="InterPro" id="IPR027417">
    <property type="entry name" value="P-loop_NTPase"/>
</dbReference>
<organism evidence="13 14">
    <name type="scientific">Paludibacterium paludis</name>
    <dbReference type="NCBI Taxonomy" id="1225769"/>
    <lineage>
        <taxon>Bacteria</taxon>
        <taxon>Pseudomonadati</taxon>
        <taxon>Pseudomonadota</taxon>
        <taxon>Betaproteobacteria</taxon>
        <taxon>Neisseriales</taxon>
        <taxon>Chromobacteriaceae</taxon>
        <taxon>Paludibacterium</taxon>
    </lineage>
</organism>
<comment type="caution">
    <text evidence="13">The sequence shown here is derived from an EMBL/GenBank/DDBJ whole genome shotgun (WGS) entry which is preliminary data.</text>
</comment>
<dbReference type="GO" id="GO:0140359">
    <property type="term" value="F:ABC-type transporter activity"/>
    <property type="evidence" value="ECO:0007669"/>
    <property type="project" value="InterPro"/>
</dbReference>
<feature type="domain" description="ABC transmembrane type-1" evidence="12">
    <location>
        <begin position="27"/>
        <end position="311"/>
    </location>
</feature>
<keyword evidence="2" id="KW-0813">Transport</keyword>
<evidence type="ECO:0000259" key="12">
    <source>
        <dbReference type="PROSITE" id="PS50929"/>
    </source>
</evidence>
<dbReference type="InterPro" id="IPR036640">
    <property type="entry name" value="ABC1_TM_sf"/>
</dbReference>
<evidence type="ECO:0000256" key="5">
    <source>
        <dbReference type="ARBA" id="ARBA00022741"/>
    </source>
</evidence>
<sequence>MTDFAALPRQGGFAASFALVRHRPLAVGAACAGAAASGLLGLLPYLAAWALADRWLGGSAFALDGAGFAAALAGGLVLRHALAFASRVLAHRLAFDAIIGLKRWLLDKLDRVPLSYFDQQPALVTAQLIGRQTDELEDAIAHLLPEMTSAILVPLVLSVLLLWADWRLGLACLAPYALAIFFSVRSMAVGKEAGQAMMRAWGQLMRTLGGLVGGQLLLRIHDQDGAALRRVDASLTEFGLRSEQAVRQPLGHSVLFMVLGTCALSVVLLAGGALWYAGDLSLSTLVFFLVVSIGLGSLYSDVFGFFLRLGKLNAIWKQLFALMDAPEQAWGASGIRPADHGFEVRQLTYLQGGRTILDTIDLTIPSGSSLALVGPSGSGKTTLARLFMRYDDPSEGDILFGGRPLADYDRDTLWGRMAFVSQHTELFALSVLDNIRLGRPDAGEDEVVAASRATLCHDFIMALPDGYRTVLEEGGRNLSGGQRQRLALARALLLDAPVLILDEALAFSDIENEVLIQRALSRLAKGRTLVVIAHRLPSVRALDAIVVLDGGRIAERGRHDQLVAANGRYAALWRRMIGQPEQEATV</sequence>
<dbReference type="PANTHER" id="PTHR24221">
    <property type="entry name" value="ATP-BINDING CASSETTE SUB-FAMILY B"/>
    <property type="match status" value="1"/>
</dbReference>
<evidence type="ECO:0000313" key="13">
    <source>
        <dbReference type="EMBL" id="GGY18458.1"/>
    </source>
</evidence>
<dbReference type="SUPFAM" id="SSF90123">
    <property type="entry name" value="ABC transporter transmembrane region"/>
    <property type="match status" value="1"/>
</dbReference>
<name>A0A918UAS7_9NEIS</name>
<evidence type="ECO:0000256" key="8">
    <source>
        <dbReference type="ARBA" id="ARBA00023055"/>
    </source>
</evidence>
<evidence type="ECO:0000256" key="7">
    <source>
        <dbReference type="ARBA" id="ARBA00022989"/>
    </source>
</evidence>
<dbReference type="InterPro" id="IPR017871">
    <property type="entry name" value="ABC_transporter-like_CS"/>
</dbReference>
<dbReference type="EMBL" id="BMYX01000012">
    <property type="protein sequence ID" value="GGY18458.1"/>
    <property type="molecule type" value="Genomic_DNA"/>
</dbReference>
<dbReference type="PANTHER" id="PTHR24221:SF654">
    <property type="entry name" value="ATP-BINDING CASSETTE SUB-FAMILY B MEMBER 6"/>
    <property type="match status" value="1"/>
</dbReference>
<keyword evidence="6" id="KW-0067">ATP-binding</keyword>
<keyword evidence="3" id="KW-1003">Cell membrane</keyword>
<dbReference type="InterPro" id="IPR011527">
    <property type="entry name" value="ABC1_TM_dom"/>
</dbReference>
<dbReference type="Gene3D" id="1.20.1560.10">
    <property type="entry name" value="ABC transporter type 1, transmembrane domain"/>
    <property type="match status" value="1"/>
</dbReference>
<dbReference type="SUPFAM" id="SSF52540">
    <property type="entry name" value="P-loop containing nucleoside triphosphate hydrolases"/>
    <property type="match status" value="1"/>
</dbReference>
<keyword evidence="14" id="KW-1185">Reference proteome</keyword>
<evidence type="ECO:0000256" key="6">
    <source>
        <dbReference type="ARBA" id="ARBA00022840"/>
    </source>
</evidence>
<dbReference type="GO" id="GO:0016887">
    <property type="term" value="F:ATP hydrolysis activity"/>
    <property type="evidence" value="ECO:0007669"/>
    <property type="project" value="InterPro"/>
</dbReference>
<evidence type="ECO:0000256" key="9">
    <source>
        <dbReference type="ARBA" id="ARBA00023136"/>
    </source>
</evidence>
<keyword evidence="5" id="KW-0547">Nucleotide-binding</keyword>
<keyword evidence="4 10" id="KW-0812">Transmembrane</keyword>
<dbReference type="SMART" id="SM00382">
    <property type="entry name" value="AAA"/>
    <property type="match status" value="1"/>
</dbReference>
<feature type="transmembrane region" description="Helical" evidence="10">
    <location>
        <begin position="254"/>
        <end position="278"/>
    </location>
</feature>
<evidence type="ECO:0000256" key="3">
    <source>
        <dbReference type="ARBA" id="ARBA00022475"/>
    </source>
</evidence>
<dbReference type="InterPro" id="IPR003439">
    <property type="entry name" value="ABC_transporter-like_ATP-bd"/>
</dbReference>
<evidence type="ECO:0000256" key="2">
    <source>
        <dbReference type="ARBA" id="ARBA00022448"/>
    </source>
</evidence>
<feature type="transmembrane region" description="Helical" evidence="10">
    <location>
        <begin position="168"/>
        <end position="189"/>
    </location>
</feature>
<keyword evidence="8" id="KW-0445">Lipid transport</keyword>